<evidence type="ECO:0000256" key="6">
    <source>
        <dbReference type="ARBA" id="ARBA00023136"/>
    </source>
</evidence>
<dbReference type="PaxDb" id="3218-PP1S78_8V6.1"/>
<dbReference type="GO" id="GO:0005794">
    <property type="term" value="C:Golgi apparatus"/>
    <property type="evidence" value="ECO:0000318"/>
    <property type="project" value="GO_Central"/>
</dbReference>
<dbReference type="GO" id="GO:0005783">
    <property type="term" value="C:endoplasmic reticulum"/>
    <property type="evidence" value="ECO:0000318"/>
    <property type="project" value="GO_Central"/>
</dbReference>
<dbReference type="Proteomes" id="UP000006727">
    <property type="component" value="Chromosome 9"/>
</dbReference>
<evidence type="ECO:0000256" key="8">
    <source>
        <dbReference type="RuleBase" id="RU079119"/>
    </source>
</evidence>
<dbReference type="EnsemblPlants" id="Pp3c9_17640V3.3">
    <property type="protein sequence ID" value="Pp3c9_17640V3.3"/>
    <property type="gene ID" value="Pp3c9_17640"/>
</dbReference>
<dbReference type="OMA" id="PARSKWC"/>
<dbReference type="GO" id="GO:0019706">
    <property type="term" value="F:protein-cysteine S-palmitoyltransferase activity"/>
    <property type="evidence" value="ECO:0000318"/>
    <property type="project" value="GO_Central"/>
</dbReference>
<evidence type="ECO:0000313" key="11">
    <source>
        <dbReference type="EMBL" id="PNR48352.1"/>
    </source>
</evidence>
<dbReference type="GO" id="GO:0006612">
    <property type="term" value="P:protein targeting to membrane"/>
    <property type="evidence" value="ECO:0000318"/>
    <property type="project" value="GO_Central"/>
</dbReference>
<comment type="subcellular location">
    <subcellularLocation>
        <location evidence="1">Membrane</location>
        <topology evidence="1">Multi-pass membrane protein</topology>
    </subcellularLocation>
</comment>
<keyword evidence="9" id="KW-0732">Signal</keyword>
<reference evidence="12" key="3">
    <citation type="submission" date="2020-12" db="UniProtKB">
        <authorList>
            <consortium name="EnsemblPlants"/>
        </authorList>
    </citation>
    <scope>IDENTIFICATION</scope>
</reference>
<feature type="transmembrane region" description="Helical" evidence="8">
    <location>
        <begin position="269"/>
        <end position="290"/>
    </location>
</feature>
<name>A0A2K1K3J8_PHYPA</name>
<evidence type="ECO:0000259" key="10">
    <source>
        <dbReference type="Pfam" id="PF01529"/>
    </source>
</evidence>
<dbReference type="RefSeq" id="XP_024384827.1">
    <property type="nucleotide sequence ID" value="XM_024529059.2"/>
</dbReference>
<evidence type="ECO:0000313" key="12">
    <source>
        <dbReference type="EnsemblPlants" id="Pp3c9_17640V3.1"/>
    </source>
</evidence>
<dbReference type="GeneID" id="112286791"/>
<feature type="transmembrane region" description="Helical" evidence="8">
    <location>
        <begin position="114"/>
        <end position="132"/>
    </location>
</feature>
<sequence length="389" mass="44557">MGQWWLLGVYLSLCPLLLTVLLCGDRPIFKGTFVERTHDFLTGGACDCCVRLVGVCFGQRGKNACAAAETYCCDKPNPALQLFYLSILGGCYFTLTWTSLQYIPGLYISFYHRYTGPVAACFGLCLFLLTSFTDSGTIDKSTVQSHLGVYPFDGVLYEEKTCSTCKIIRPARSKHCSICNKCVARFDHHCAWMNNCIGEGNLRYFLSFLGWHVLLCWYGAWVLVMILAGHVEERNVIRAIRWYIGRPATFHDIYPHVFQWLLAYYSTQVMLVIFLLVISLLLMGFFGYHLSLVAYNTTTNETYKWDRLKRYAEVEATKQASEAKDIPSAEQRQQSQGKCGWLRCMSCWGSAPKLEERNIYDRGIWKNVFEVLNPQGFKRSVRRVVKKKQ</sequence>
<feature type="chain" id="PRO_5043158225" description="S-acyltransferase" evidence="9">
    <location>
        <begin position="20"/>
        <end position="389"/>
    </location>
</feature>
<reference evidence="11 13" key="2">
    <citation type="journal article" date="2018" name="Plant J.">
        <title>The Physcomitrella patens chromosome-scale assembly reveals moss genome structure and evolution.</title>
        <authorList>
            <person name="Lang D."/>
            <person name="Ullrich K.K."/>
            <person name="Murat F."/>
            <person name="Fuchs J."/>
            <person name="Jenkins J."/>
            <person name="Haas F.B."/>
            <person name="Piednoel M."/>
            <person name="Gundlach H."/>
            <person name="Van Bel M."/>
            <person name="Meyberg R."/>
            <person name="Vives C."/>
            <person name="Morata J."/>
            <person name="Symeonidi A."/>
            <person name="Hiss M."/>
            <person name="Muchero W."/>
            <person name="Kamisugi Y."/>
            <person name="Saleh O."/>
            <person name="Blanc G."/>
            <person name="Decker E.L."/>
            <person name="van Gessel N."/>
            <person name="Grimwood J."/>
            <person name="Hayes R.D."/>
            <person name="Graham S.W."/>
            <person name="Gunter L.E."/>
            <person name="McDaniel S.F."/>
            <person name="Hoernstein S.N.W."/>
            <person name="Larsson A."/>
            <person name="Li F.W."/>
            <person name="Perroud P.F."/>
            <person name="Phillips J."/>
            <person name="Ranjan P."/>
            <person name="Rokshar D.S."/>
            <person name="Rothfels C.J."/>
            <person name="Schneider L."/>
            <person name="Shu S."/>
            <person name="Stevenson D.W."/>
            <person name="Thummler F."/>
            <person name="Tillich M."/>
            <person name="Villarreal Aguilar J.C."/>
            <person name="Widiez T."/>
            <person name="Wong G.K."/>
            <person name="Wymore A."/>
            <person name="Zhang Y."/>
            <person name="Zimmer A.D."/>
            <person name="Quatrano R.S."/>
            <person name="Mayer K.F.X."/>
            <person name="Goodstein D."/>
            <person name="Casacuberta J.M."/>
            <person name="Vandepoele K."/>
            <person name="Reski R."/>
            <person name="Cuming A.C."/>
            <person name="Tuskan G.A."/>
            <person name="Maumus F."/>
            <person name="Salse J."/>
            <person name="Schmutz J."/>
            <person name="Rensing S.A."/>
        </authorList>
    </citation>
    <scope>NUCLEOTIDE SEQUENCE [LARGE SCALE GENOMIC DNA]</scope>
    <source>
        <strain evidence="12 13">cv. Gransden 2004</strain>
    </source>
</reference>
<dbReference type="EC" id="2.3.1.225" evidence="8"/>
<keyword evidence="4 8" id="KW-0812">Transmembrane</keyword>
<protein>
    <recommendedName>
        <fullName evidence="8">S-acyltransferase</fullName>
        <ecNumber evidence="8">2.3.1.225</ecNumber>
    </recommendedName>
    <alternativeName>
        <fullName evidence="8">Palmitoyltransferase</fullName>
    </alternativeName>
</protein>
<dbReference type="Gramene" id="Pp3c9_17640V3.3">
    <property type="protein sequence ID" value="Pp3c9_17640V3.3"/>
    <property type="gene ID" value="Pp3c9_17640"/>
</dbReference>
<dbReference type="AlphaFoldDB" id="A0A2K1K3J8"/>
<organism evidence="11">
    <name type="scientific">Physcomitrium patens</name>
    <name type="common">Spreading-leaved earth moss</name>
    <name type="synonym">Physcomitrella patens</name>
    <dbReference type="NCBI Taxonomy" id="3218"/>
    <lineage>
        <taxon>Eukaryota</taxon>
        <taxon>Viridiplantae</taxon>
        <taxon>Streptophyta</taxon>
        <taxon>Embryophyta</taxon>
        <taxon>Bryophyta</taxon>
        <taxon>Bryophytina</taxon>
        <taxon>Bryopsida</taxon>
        <taxon>Funariidae</taxon>
        <taxon>Funariales</taxon>
        <taxon>Funariaceae</taxon>
        <taxon>Physcomitrium</taxon>
    </lineage>
</organism>
<keyword evidence="7 8" id="KW-0012">Acyltransferase</keyword>
<evidence type="ECO:0000256" key="7">
    <source>
        <dbReference type="ARBA" id="ARBA00023315"/>
    </source>
</evidence>
<dbReference type="PANTHER" id="PTHR22883:SF286">
    <property type="entry name" value="PROTEIN S-ACYLTRANSFERASE 17-RELATED"/>
    <property type="match status" value="1"/>
</dbReference>
<evidence type="ECO:0000256" key="1">
    <source>
        <dbReference type="ARBA" id="ARBA00004141"/>
    </source>
</evidence>
<dbReference type="Pfam" id="PF01529">
    <property type="entry name" value="DHHC"/>
    <property type="match status" value="1"/>
</dbReference>
<evidence type="ECO:0000256" key="5">
    <source>
        <dbReference type="ARBA" id="ARBA00022989"/>
    </source>
</evidence>
<evidence type="ECO:0000256" key="9">
    <source>
        <dbReference type="SAM" id="SignalP"/>
    </source>
</evidence>
<feature type="transmembrane region" description="Helical" evidence="8">
    <location>
        <begin position="82"/>
        <end position="102"/>
    </location>
</feature>
<dbReference type="OrthoDB" id="5977743at2759"/>
<proteinExistence type="inferred from homology"/>
<comment type="domain">
    <text evidence="8">The DHHC domain is required for palmitoyltransferase activity.</text>
</comment>
<dbReference type="EnsemblPlants" id="Pp3c9_17640V3.1">
    <property type="protein sequence ID" value="Pp3c9_17640V3.1"/>
    <property type="gene ID" value="Pp3c9_17640"/>
</dbReference>
<evidence type="ECO:0000256" key="3">
    <source>
        <dbReference type="ARBA" id="ARBA00022679"/>
    </source>
</evidence>
<dbReference type="PROSITE" id="PS50216">
    <property type="entry name" value="DHHC"/>
    <property type="match status" value="1"/>
</dbReference>
<dbReference type="GO" id="GO:0016020">
    <property type="term" value="C:membrane"/>
    <property type="evidence" value="ECO:0007669"/>
    <property type="project" value="UniProtKB-SubCell"/>
</dbReference>
<gene>
    <name evidence="12" type="primary">LOC112286791</name>
    <name evidence="11" type="ORF">PHYPA_012828</name>
</gene>
<comment type="similarity">
    <text evidence="2 8">Belongs to the DHHC palmitoyltransferase family.</text>
</comment>
<accession>A0A2K1K3J8</accession>
<keyword evidence="3 8" id="KW-0808">Transferase</keyword>
<comment type="catalytic activity">
    <reaction evidence="8">
        <text>L-cysteinyl-[protein] + hexadecanoyl-CoA = S-hexadecanoyl-L-cysteinyl-[protein] + CoA</text>
        <dbReference type="Rhea" id="RHEA:36683"/>
        <dbReference type="Rhea" id="RHEA-COMP:10131"/>
        <dbReference type="Rhea" id="RHEA-COMP:11032"/>
        <dbReference type="ChEBI" id="CHEBI:29950"/>
        <dbReference type="ChEBI" id="CHEBI:57287"/>
        <dbReference type="ChEBI" id="CHEBI:57379"/>
        <dbReference type="ChEBI" id="CHEBI:74151"/>
        <dbReference type="EC" id="2.3.1.225"/>
    </reaction>
</comment>
<evidence type="ECO:0000313" key="13">
    <source>
        <dbReference type="Proteomes" id="UP000006727"/>
    </source>
</evidence>
<dbReference type="KEGG" id="ppp:112286791"/>
<dbReference type="PANTHER" id="PTHR22883">
    <property type="entry name" value="ZINC FINGER DHHC DOMAIN CONTAINING PROTEIN"/>
    <property type="match status" value="1"/>
</dbReference>
<dbReference type="EMBL" id="ABEU02000009">
    <property type="protein sequence ID" value="PNR48352.1"/>
    <property type="molecule type" value="Genomic_DNA"/>
</dbReference>
<evidence type="ECO:0000256" key="2">
    <source>
        <dbReference type="ARBA" id="ARBA00008574"/>
    </source>
</evidence>
<keyword evidence="13" id="KW-1185">Reference proteome</keyword>
<keyword evidence="5 8" id="KW-1133">Transmembrane helix</keyword>
<dbReference type="STRING" id="3218.A0A2K1K3J8"/>
<dbReference type="InterPro" id="IPR039859">
    <property type="entry name" value="PFA4/ZDH16/20/ERF2-like"/>
</dbReference>
<feature type="domain" description="Palmitoyltransferase DHHC" evidence="10">
    <location>
        <begin position="157"/>
        <end position="305"/>
    </location>
</feature>
<dbReference type="InterPro" id="IPR001594">
    <property type="entry name" value="Palmitoyltrfase_DHHC"/>
</dbReference>
<keyword evidence="6 8" id="KW-0472">Membrane</keyword>
<evidence type="ECO:0000256" key="4">
    <source>
        <dbReference type="ARBA" id="ARBA00022692"/>
    </source>
</evidence>
<feature type="signal peptide" evidence="9">
    <location>
        <begin position="1"/>
        <end position="19"/>
    </location>
</feature>
<dbReference type="FunCoup" id="A0A2K1K3J8">
    <property type="interactions" value="2999"/>
</dbReference>
<feature type="transmembrane region" description="Helical" evidence="8">
    <location>
        <begin position="209"/>
        <end position="231"/>
    </location>
</feature>
<dbReference type="Gramene" id="Pp3c9_17640V3.1">
    <property type="protein sequence ID" value="Pp3c9_17640V3.1"/>
    <property type="gene ID" value="Pp3c9_17640"/>
</dbReference>
<reference evidence="11 13" key="1">
    <citation type="journal article" date="2008" name="Science">
        <title>The Physcomitrella genome reveals evolutionary insights into the conquest of land by plants.</title>
        <authorList>
            <person name="Rensing S."/>
            <person name="Lang D."/>
            <person name="Zimmer A."/>
            <person name="Terry A."/>
            <person name="Salamov A."/>
            <person name="Shapiro H."/>
            <person name="Nishiyama T."/>
            <person name="Perroud P.-F."/>
            <person name="Lindquist E."/>
            <person name="Kamisugi Y."/>
            <person name="Tanahashi T."/>
            <person name="Sakakibara K."/>
            <person name="Fujita T."/>
            <person name="Oishi K."/>
            <person name="Shin-I T."/>
            <person name="Kuroki Y."/>
            <person name="Toyoda A."/>
            <person name="Suzuki Y."/>
            <person name="Hashimoto A."/>
            <person name="Yamaguchi K."/>
            <person name="Sugano A."/>
            <person name="Kohara Y."/>
            <person name="Fujiyama A."/>
            <person name="Anterola A."/>
            <person name="Aoki S."/>
            <person name="Ashton N."/>
            <person name="Barbazuk W.B."/>
            <person name="Barker E."/>
            <person name="Bennetzen J."/>
            <person name="Bezanilla M."/>
            <person name="Blankenship R."/>
            <person name="Cho S.H."/>
            <person name="Dutcher S."/>
            <person name="Estelle M."/>
            <person name="Fawcett J.A."/>
            <person name="Gundlach H."/>
            <person name="Hanada K."/>
            <person name="Heyl A."/>
            <person name="Hicks K.A."/>
            <person name="Hugh J."/>
            <person name="Lohr M."/>
            <person name="Mayer K."/>
            <person name="Melkozernov A."/>
            <person name="Murata T."/>
            <person name="Nelson D."/>
            <person name="Pils B."/>
            <person name="Prigge M."/>
            <person name="Reiss B."/>
            <person name="Renner T."/>
            <person name="Rombauts S."/>
            <person name="Rushton P."/>
            <person name="Sanderfoot A."/>
            <person name="Schween G."/>
            <person name="Shiu S.-H."/>
            <person name="Stueber K."/>
            <person name="Theodoulou F.L."/>
            <person name="Tu H."/>
            <person name="Van de Peer Y."/>
            <person name="Verrier P.J."/>
            <person name="Waters E."/>
            <person name="Wood A."/>
            <person name="Yang L."/>
            <person name="Cove D."/>
            <person name="Cuming A."/>
            <person name="Hasebe M."/>
            <person name="Lucas S."/>
            <person name="Mishler D.B."/>
            <person name="Reski R."/>
            <person name="Grigoriev I."/>
            <person name="Quatrano R.S."/>
            <person name="Boore J.L."/>
        </authorList>
    </citation>
    <scope>NUCLEOTIDE SEQUENCE [LARGE SCALE GENOMIC DNA]</scope>
    <source>
        <strain evidence="12 13">cv. Gransden 2004</strain>
    </source>
</reference>